<evidence type="ECO:0000259" key="2">
    <source>
        <dbReference type="Pfam" id="PF00534"/>
    </source>
</evidence>
<accession>A0A380ZUD4</accession>
<evidence type="ECO:0000313" key="3">
    <source>
        <dbReference type="EMBL" id="SUV52963.1"/>
    </source>
</evidence>
<protein>
    <submittedName>
        <fullName evidence="3">N-acetyl-alpha-D-glucosaminyl L-malate synthase BshA</fullName>
    </submittedName>
</protein>
<gene>
    <name evidence="3" type="ORF">NCTC11661_02110</name>
</gene>
<organism evidence="3 4">
    <name type="scientific">Bergeyella zoohelcum</name>
    <dbReference type="NCBI Taxonomy" id="1015"/>
    <lineage>
        <taxon>Bacteria</taxon>
        <taxon>Pseudomonadati</taxon>
        <taxon>Bacteroidota</taxon>
        <taxon>Flavobacteriia</taxon>
        <taxon>Flavobacteriales</taxon>
        <taxon>Weeksellaceae</taxon>
        <taxon>Bergeyella</taxon>
    </lineage>
</organism>
<sequence length="390" mass="45372">MANKIITIGASTQNNKVVNGQTMMFQLLYDYLKQQKEMKPVLVDFGLSVHKNFSDIRVSGKFSYIKLIDNVIAMVKLLFALIMNPKAPVYINTSQSKVGFLRDYIFINLSKFFKRKVIAHQFGANYENFYKAQSDNMKRRIKKTIEKTDVFIVEGDYTKQQLKFVKDFEKKVKAIPNGLPQKIVHEVKSKQLKKPVMLFYLSNMIEGKGFWDVLEAGNLLKNQYKIPIKLVFSGKFLEDVEDTICQSSQEAKDRFTRKLKEFGLENDIEYFEGLYDMKKAEYFQKAHFFILPSYYINEGQPVAVLEALAYGCVPIVTPYRLIPMMVNPNHGYFVEPKSPHQIANVVLHCLDNDKEYSQKSKNAIAYYNEHFTPQKYINEILKLLINENKK</sequence>
<dbReference type="InterPro" id="IPR001296">
    <property type="entry name" value="Glyco_trans_1"/>
</dbReference>
<dbReference type="PANTHER" id="PTHR46401">
    <property type="entry name" value="GLYCOSYLTRANSFERASE WBBK-RELATED"/>
    <property type="match status" value="1"/>
</dbReference>
<proteinExistence type="predicted"/>
<dbReference type="PANTHER" id="PTHR46401:SF2">
    <property type="entry name" value="GLYCOSYLTRANSFERASE WBBK-RELATED"/>
    <property type="match status" value="1"/>
</dbReference>
<name>A0A380ZUD4_9FLAO</name>
<evidence type="ECO:0000313" key="4">
    <source>
        <dbReference type="Proteomes" id="UP000255515"/>
    </source>
</evidence>
<reference evidence="3 4" key="1">
    <citation type="submission" date="2018-06" db="EMBL/GenBank/DDBJ databases">
        <authorList>
            <consortium name="Pathogen Informatics"/>
            <person name="Doyle S."/>
        </authorList>
    </citation>
    <scope>NUCLEOTIDE SEQUENCE [LARGE SCALE GENOMIC DNA]</scope>
    <source>
        <strain evidence="3 4">NCTC11661</strain>
    </source>
</reference>
<dbReference type="Proteomes" id="UP000255515">
    <property type="component" value="Unassembled WGS sequence"/>
</dbReference>
<dbReference type="EMBL" id="UFTJ01000003">
    <property type="protein sequence ID" value="SUV52963.1"/>
    <property type="molecule type" value="Genomic_DNA"/>
</dbReference>
<evidence type="ECO:0000256" key="1">
    <source>
        <dbReference type="ARBA" id="ARBA00022679"/>
    </source>
</evidence>
<feature type="domain" description="Glycosyl transferase family 1" evidence="2">
    <location>
        <begin position="189"/>
        <end position="363"/>
    </location>
</feature>
<dbReference type="Gene3D" id="3.40.50.2000">
    <property type="entry name" value="Glycogen Phosphorylase B"/>
    <property type="match status" value="2"/>
</dbReference>
<dbReference type="GO" id="GO:0016757">
    <property type="term" value="F:glycosyltransferase activity"/>
    <property type="evidence" value="ECO:0007669"/>
    <property type="project" value="InterPro"/>
</dbReference>
<keyword evidence="1" id="KW-0808">Transferase</keyword>
<dbReference type="AlphaFoldDB" id="A0A380ZUD4"/>
<dbReference type="SUPFAM" id="SSF53756">
    <property type="entry name" value="UDP-Glycosyltransferase/glycogen phosphorylase"/>
    <property type="match status" value="1"/>
</dbReference>
<dbReference type="CDD" id="cd03801">
    <property type="entry name" value="GT4_PimA-like"/>
    <property type="match status" value="1"/>
</dbReference>
<dbReference type="Pfam" id="PF00534">
    <property type="entry name" value="Glycos_transf_1"/>
    <property type="match status" value="1"/>
</dbReference>